<dbReference type="GO" id="GO:0003700">
    <property type="term" value="F:DNA-binding transcription factor activity"/>
    <property type="evidence" value="ECO:0007669"/>
    <property type="project" value="TreeGrafter"/>
</dbReference>
<dbReference type="EMBL" id="FNVT01000007">
    <property type="protein sequence ID" value="SEG91626.1"/>
    <property type="molecule type" value="Genomic_DNA"/>
</dbReference>
<dbReference type="PANTHER" id="PTHR30055">
    <property type="entry name" value="HTH-TYPE TRANSCRIPTIONAL REGULATOR RUTR"/>
    <property type="match status" value="1"/>
</dbReference>
<evidence type="ECO:0000256" key="1">
    <source>
        <dbReference type="ARBA" id="ARBA00023125"/>
    </source>
</evidence>
<gene>
    <name evidence="4" type="ORF">SAMN05444920_107315</name>
</gene>
<evidence type="ECO:0000313" key="4">
    <source>
        <dbReference type="EMBL" id="SEG91626.1"/>
    </source>
</evidence>
<dbReference type="Gene3D" id="1.10.357.10">
    <property type="entry name" value="Tetracycline Repressor, domain 2"/>
    <property type="match status" value="1"/>
</dbReference>
<feature type="domain" description="HTH tetR-type" evidence="3">
    <location>
        <begin position="4"/>
        <end position="64"/>
    </location>
</feature>
<dbReference type="PANTHER" id="PTHR30055:SF219">
    <property type="entry name" value="TRANSCRIPTIONAL REGULATORY PROTEIN"/>
    <property type="match status" value="1"/>
</dbReference>
<dbReference type="GO" id="GO:0000976">
    <property type="term" value="F:transcription cis-regulatory region binding"/>
    <property type="evidence" value="ECO:0007669"/>
    <property type="project" value="TreeGrafter"/>
</dbReference>
<dbReference type="Proteomes" id="UP000236732">
    <property type="component" value="Unassembled WGS sequence"/>
</dbReference>
<reference evidence="4 5" key="1">
    <citation type="submission" date="2016-10" db="EMBL/GenBank/DDBJ databases">
        <authorList>
            <person name="de Groot N.N."/>
        </authorList>
    </citation>
    <scope>NUCLEOTIDE SEQUENCE [LARGE SCALE GENOMIC DNA]</scope>
    <source>
        <strain evidence="4 5">CGMCC 4.7037</strain>
    </source>
</reference>
<accession>A0A1H6E3P0</accession>
<protein>
    <submittedName>
        <fullName evidence="4">DNA-binding transcriptional regulator, AcrR family</fullName>
    </submittedName>
</protein>
<dbReference type="PROSITE" id="PS50977">
    <property type="entry name" value="HTH_TETR_2"/>
    <property type="match status" value="1"/>
</dbReference>
<dbReference type="OrthoDB" id="3404594at2"/>
<name>A0A1H6E3P0_9ACTN</name>
<sequence length="207" mass="22413">MHSPEERESILRSATSLFSALGYDGTDLAQIAEAAGVDTAAVGACFTDKRHLYLEVMGLAHRLLADVIEARSAELAAAPPEGRAEALHRFIDGYIDLCVDHPEVPALWMHRWLSDASDIADPDSDNAQPLTQAAVDAVSTLAEPIGADALYTTYTMVWCIQGFSLSGVLNGTGTRRGPEDRQHLRRFRAHMHQLLGRELGLEVPGGP</sequence>
<organism evidence="4 5">
    <name type="scientific">Nonomuraea solani</name>
    <dbReference type="NCBI Taxonomy" id="1144553"/>
    <lineage>
        <taxon>Bacteria</taxon>
        <taxon>Bacillati</taxon>
        <taxon>Actinomycetota</taxon>
        <taxon>Actinomycetes</taxon>
        <taxon>Streptosporangiales</taxon>
        <taxon>Streptosporangiaceae</taxon>
        <taxon>Nonomuraea</taxon>
    </lineage>
</organism>
<dbReference type="InterPro" id="IPR009057">
    <property type="entry name" value="Homeodomain-like_sf"/>
</dbReference>
<dbReference type="SUPFAM" id="SSF46689">
    <property type="entry name" value="Homeodomain-like"/>
    <property type="match status" value="1"/>
</dbReference>
<feature type="DNA-binding region" description="H-T-H motif" evidence="2">
    <location>
        <begin position="27"/>
        <end position="46"/>
    </location>
</feature>
<proteinExistence type="predicted"/>
<dbReference type="InterPro" id="IPR001647">
    <property type="entry name" value="HTH_TetR"/>
</dbReference>
<dbReference type="InterPro" id="IPR036271">
    <property type="entry name" value="Tet_transcr_reg_TetR-rel_C_sf"/>
</dbReference>
<dbReference type="InterPro" id="IPR050109">
    <property type="entry name" value="HTH-type_TetR-like_transc_reg"/>
</dbReference>
<keyword evidence="1 2" id="KW-0238">DNA-binding</keyword>
<keyword evidence="5" id="KW-1185">Reference proteome</keyword>
<dbReference type="SUPFAM" id="SSF48498">
    <property type="entry name" value="Tetracyclin repressor-like, C-terminal domain"/>
    <property type="match status" value="1"/>
</dbReference>
<dbReference type="AlphaFoldDB" id="A0A1H6E3P0"/>
<evidence type="ECO:0000256" key="2">
    <source>
        <dbReference type="PROSITE-ProRule" id="PRU00335"/>
    </source>
</evidence>
<evidence type="ECO:0000259" key="3">
    <source>
        <dbReference type="PROSITE" id="PS50977"/>
    </source>
</evidence>
<dbReference type="Pfam" id="PF00440">
    <property type="entry name" value="TetR_N"/>
    <property type="match status" value="1"/>
</dbReference>
<evidence type="ECO:0000313" key="5">
    <source>
        <dbReference type="Proteomes" id="UP000236732"/>
    </source>
</evidence>
<dbReference type="RefSeq" id="WP_103958677.1">
    <property type="nucleotide sequence ID" value="NZ_FNVT01000007.1"/>
</dbReference>